<dbReference type="InterPro" id="IPR003447">
    <property type="entry name" value="FEMABX"/>
</dbReference>
<evidence type="ECO:0000256" key="1">
    <source>
        <dbReference type="ARBA" id="ARBA00009943"/>
    </source>
</evidence>
<dbReference type="SUPFAM" id="SSF55729">
    <property type="entry name" value="Acyl-CoA N-acyltransferases (Nat)"/>
    <property type="match status" value="2"/>
</dbReference>
<dbReference type="Proteomes" id="UP000552709">
    <property type="component" value="Unassembled WGS sequence"/>
</dbReference>
<evidence type="ECO:0000313" key="8">
    <source>
        <dbReference type="EMBL" id="MBB5361638.1"/>
    </source>
</evidence>
<dbReference type="InterPro" id="IPR038740">
    <property type="entry name" value="BioF2-like_GNAT_dom"/>
</dbReference>
<evidence type="ECO:0000259" key="7">
    <source>
        <dbReference type="Pfam" id="PF13480"/>
    </source>
</evidence>
<keyword evidence="5" id="KW-0012">Acyltransferase</keyword>
<keyword evidence="9" id="KW-1185">Reference proteome</keyword>
<keyword evidence="3" id="KW-0133">Cell shape</keyword>
<dbReference type="Pfam" id="PF13480">
    <property type="entry name" value="Acetyltransf_6"/>
    <property type="match status" value="1"/>
</dbReference>
<gene>
    <name evidence="8" type="ORF">HNQ08_000709</name>
</gene>
<evidence type="ECO:0000256" key="2">
    <source>
        <dbReference type="ARBA" id="ARBA00022679"/>
    </source>
</evidence>
<dbReference type="EMBL" id="JACHFL010000001">
    <property type="protein sequence ID" value="MBB5361638.1"/>
    <property type="molecule type" value="Genomic_DNA"/>
</dbReference>
<comment type="similarity">
    <text evidence="1">Belongs to the FemABX family.</text>
</comment>
<reference evidence="8 9" key="1">
    <citation type="submission" date="2020-08" db="EMBL/GenBank/DDBJ databases">
        <title>Genomic Encyclopedia of Type Strains, Phase IV (KMG-IV): sequencing the most valuable type-strain genomes for metagenomic binning, comparative biology and taxonomic classification.</title>
        <authorList>
            <person name="Goeker M."/>
        </authorList>
    </citation>
    <scope>NUCLEOTIDE SEQUENCE [LARGE SCALE GENOMIC DNA]</scope>
    <source>
        <strain evidence="8 9">DSM 27939</strain>
    </source>
</reference>
<accession>A0A7W8JTF6</accession>
<evidence type="ECO:0000256" key="3">
    <source>
        <dbReference type="ARBA" id="ARBA00022960"/>
    </source>
</evidence>
<proteinExistence type="inferred from homology"/>
<dbReference type="GO" id="GO:0009252">
    <property type="term" value="P:peptidoglycan biosynthetic process"/>
    <property type="evidence" value="ECO:0007669"/>
    <property type="project" value="UniProtKB-KW"/>
</dbReference>
<dbReference type="PANTHER" id="PTHR36174:SF1">
    <property type="entry name" value="LIPID II:GLYCINE GLYCYLTRANSFERASE"/>
    <property type="match status" value="1"/>
</dbReference>
<dbReference type="GO" id="GO:0008360">
    <property type="term" value="P:regulation of cell shape"/>
    <property type="evidence" value="ECO:0007669"/>
    <property type="project" value="UniProtKB-KW"/>
</dbReference>
<dbReference type="PROSITE" id="PS51191">
    <property type="entry name" value="FEMABX"/>
    <property type="match status" value="1"/>
</dbReference>
<dbReference type="InterPro" id="IPR050644">
    <property type="entry name" value="PG_Glycine_Bridge_Synth"/>
</dbReference>
<sequence>MRLKLLETTDPRVYDDAVRNMPITSALQGWGYGEARRVLGQTPLRSLIVDEAGRTVGALQLLRKRLVPGFSTLYAPRGPALESLELLPAVADAVKAIAKPGDALLKIEPPVPLPADDSTEIPDAYGPFRRAESEQPEHTILADLSHSEDVLFAGLHSMARRNVRTAQKLGVVAGRDDDFDAFWDIFTATNERARLGAYPRAYYETLLREGNAHGGEAYIVLSRHRGKALAGGFFLGMGAGTYYLFGGSVRDDRVNDAGQPLKDSKAPDAFYWNAMLDAKARGYTLFDFWGIPRKLDEEKHSFGVFKMKLKFSEQRAWYPAYDLPLNAAAPAIVKALRWRKTQNNKRKRGSAEDVL</sequence>
<dbReference type="GO" id="GO:0016755">
    <property type="term" value="F:aminoacyltransferase activity"/>
    <property type="evidence" value="ECO:0007669"/>
    <property type="project" value="InterPro"/>
</dbReference>
<evidence type="ECO:0000256" key="4">
    <source>
        <dbReference type="ARBA" id="ARBA00022984"/>
    </source>
</evidence>
<comment type="caution">
    <text evidence="8">The sequence shown here is derived from an EMBL/GenBank/DDBJ whole genome shotgun (WGS) entry which is preliminary data.</text>
</comment>
<evidence type="ECO:0000313" key="9">
    <source>
        <dbReference type="Proteomes" id="UP000552709"/>
    </source>
</evidence>
<organism evidence="8 9">
    <name type="scientific">Deinococcus humi</name>
    <dbReference type="NCBI Taxonomy" id="662880"/>
    <lineage>
        <taxon>Bacteria</taxon>
        <taxon>Thermotogati</taxon>
        <taxon>Deinococcota</taxon>
        <taxon>Deinococci</taxon>
        <taxon>Deinococcales</taxon>
        <taxon>Deinococcaceae</taxon>
        <taxon>Deinococcus</taxon>
    </lineage>
</organism>
<dbReference type="AlphaFoldDB" id="A0A7W8JTF6"/>
<dbReference type="InterPro" id="IPR016181">
    <property type="entry name" value="Acyl_CoA_acyltransferase"/>
</dbReference>
<dbReference type="RefSeq" id="WP_184127683.1">
    <property type="nucleotide sequence ID" value="NZ_JACHFL010000001.1"/>
</dbReference>
<dbReference type="PANTHER" id="PTHR36174">
    <property type="entry name" value="LIPID II:GLYCINE GLYCYLTRANSFERASE"/>
    <property type="match status" value="1"/>
</dbReference>
<dbReference type="GO" id="GO:0071555">
    <property type="term" value="P:cell wall organization"/>
    <property type="evidence" value="ECO:0007669"/>
    <property type="project" value="UniProtKB-KW"/>
</dbReference>
<feature type="domain" description="BioF2-like acetyltransferase" evidence="7">
    <location>
        <begin position="159"/>
        <end position="290"/>
    </location>
</feature>
<dbReference type="Gene3D" id="3.40.630.30">
    <property type="match status" value="2"/>
</dbReference>
<keyword evidence="4" id="KW-0573">Peptidoglycan synthesis</keyword>
<keyword evidence="2 8" id="KW-0808">Transferase</keyword>
<protein>
    <submittedName>
        <fullName evidence="8">Lipid II:glycine glycyltransferase (Peptidoglycan interpeptide bridge formation enzyme)</fullName>
    </submittedName>
</protein>
<evidence type="ECO:0000256" key="6">
    <source>
        <dbReference type="ARBA" id="ARBA00023316"/>
    </source>
</evidence>
<keyword evidence="6" id="KW-0961">Cell wall biogenesis/degradation</keyword>
<name>A0A7W8JTF6_9DEIO</name>
<evidence type="ECO:0000256" key="5">
    <source>
        <dbReference type="ARBA" id="ARBA00023315"/>
    </source>
</evidence>